<evidence type="ECO:0000313" key="2">
    <source>
        <dbReference type="EMBL" id="CUF95080.1"/>
    </source>
</evidence>
<accession>A0A0S4IUM9</accession>
<feature type="coiled-coil region" evidence="1">
    <location>
        <begin position="88"/>
        <end position="115"/>
    </location>
</feature>
<sequence>MRTCLVKIWPRPLVGAVVCSRNTCSTKELPLPPSPLQVSVERYLVSHKVKSNHQVFASFSPDQLLLSDMLRYVREIDAARERVRVAKAGLESEARAKLEEELDAMTEEQVETLALKCGGKKIKRPMCASVPFKPSGDVGVRTHLAQKRNVNSYRTPLLCNSGVTGSGKSVLMLHSTAAAIPILERKINKQITNADERRIWRPLGFYVSFNTPVTAMTTNETRRQDSILTLIALRMAFSVLDDERCTYKAFSNEMFHLCHLDTDEENCMHIIKALRTVLKWSGPMFVAMDEFKRAFPEEDRKIIVAGLKEVCTRLIDAASLLPIDLTSKDFIYDRYVAVSAYNAVDPVALATQSLRKLIVQPMPMFGLRTIGGLIGHIGKDTPPMMAAHYSKIFRPDREILKVEELLFLIHLALLAGRPRIVFQFLENHANDVPGRFKQSSEDLAEFKENSMWLQRDATDLGHRDEEMCLCACALVVGLSTTNIFLNKNADTRAFALSSKLEYDCVFTQVTPTRALVSPRFLHCISSHWPKVGEKHSISLHVEKLHASLNKQVDLAMVLVEAGPSLIANPHQQRSVQLVEDWKKTTSVAFDDLLFHALCLRFACVLSTAKPTGLSLIDGAHSKVEQAGFFECVFVSAPLVQVPNIVNFPSMFFDAYRLFDTKSTSNGVSGASMSSYEALQGALAKGDHFAFQPSNPNNQGEDGVIFLRETSEPIGAVKQSWTVIMVQNKHWWDEYQAPKPGLRRKHVLDMWRGNATHLPAVIRDTTGAVHNLRYVRMLATINPIKRGLGYASVCPSEQGKVTPNNVTMRYAKDARKPWKVDLAKANAAFIKLVKSRQDRSEIENAVYKWATTDGASVCLLATDRATALVKEMNLLSSPIRLSEEDRDSMGSGPVIAEFLMDLDDISKWCPTVGMFASNIVKIRELMDTPDSASSEPTTSAKK</sequence>
<gene>
    <name evidence="2" type="ORF">BSAL_04130</name>
</gene>
<keyword evidence="3" id="KW-1185">Reference proteome</keyword>
<proteinExistence type="predicted"/>
<organism evidence="2 3">
    <name type="scientific">Bodo saltans</name>
    <name type="common">Flagellated protozoan</name>
    <dbReference type="NCBI Taxonomy" id="75058"/>
    <lineage>
        <taxon>Eukaryota</taxon>
        <taxon>Discoba</taxon>
        <taxon>Euglenozoa</taxon>
        <taxon>Kinetoplastea</taxon>
        <taxon>Metakinetoplastina</taxon>
        <taxon>Eubodonida</taxon>
        <taxon>Bodonidae</taxon>
        <taxon>Bodo</taxon>
    </lineage>
</organism>
<evidence type="ECO:0000256" key="1">
    <source>
        <dbReference type="SAM" id="Coils"/>
    </source>
</evidence>
<protein>
    <submittedName>
        <fullName evidence="2">Multi-copy leucine-rich repeat protein, putative</fullName>
    </submittedName>
</protein>
<reference evidence="3" key="1">
    <citation type="submission" date="2015-09" db="EMBL/GenBank/DDBJ databases">
        <authorList>
            <consortium name="Pathogen Informatics"/>
        </authorList>
    </citation>
    <scope>NUCLEOTIDE SEQUENCE [LARGE SCALE GENOMIC DNA]</scope>
    <source>
        <strain evidence="3">Lake Konstanz</strain>
    </source>
</reference>
<dbReference type="VEuPathDB" id="TriTrypDB:BSAL_04130"/>
<dbReference type="EMBL" id="CYKH01000459">
    <property type="protein sequence ID" value="CUF95080.1"/>
    <property type="molecule type" value="Genomic_DNA"/>
</dbReference>
<evidence type="ECO:0000313" key="3">
    <source>
        <dbReference type="Proteomes" id="UP000051952"/>
    </source>
</evidence>
<dbReference type="AlphaFoldDB" id="A0A0S4IUM9"/>
<name>A0A0S4IUM9_BODSA</name>
<keyword evidence="1" id="KW-0175">Coiled coil</keyword>
<dbReference type="Proteomes" id="UP000051952">
    <property type="component" value="Unassembled WGS sequence"/>
</dbReference>